<protein>
    <submittedName>
        <fullName evidence="2">Uncharacterized protein</fullName>
    </submittedName>
</protein>
<dbReference type="WBParaSite" id="scaffold6165_cov159.g10513">
    <property type="protein sequence ID" value="scaffold6165_cov159.g10513"/>
    <property type="gene ID" value="scaffold6165_cov159.g10513"/>
</dbReference>
<evidence type="ECO:0000313" key="1">
    <source>
        <dbReference type="Proteomes" id="UP000887561"/>
    </source>
</evidence>
<name>A0A915N0Z8_MELJA</name>
<dbReference type="AlphaFoldDB" id="A0A915N0Z8"/>
<accession>A0A915N0Z8</accession>
<proteinExistence type="predicted"/>
<sequence length="85" mass="9769">NLLHGSGVRRLSAKGIRDNLTSQCRIGKKSKTFQIFLETKFIDENGKEFGIMTEEHKILLKAGKEKLLILEDHEKIVAMRECDRN</sequence>
<evidence type="ECO:0000313" key="2">
    <source>
        <dbReference type="WBParaSite" id="scaffold6165_cov159.g10513"/>
    </source>
</evidence>
<reference evidence="2" key="1">
    <citation type="submission" date="2022-11" db="UniProtKB">
        <authorList>
            <consortium name="WormBaseParasite"/>
        </authorList>
    </citation>
    <scope>IDENTIFICATION</scope>
</reference>
<organism evidence="1 2">
    <name type="scientific">Meloidogyne javanica</name>
    <name type="common">Root-knot nematode worm</name>
    <dbReference type="NCBI Taxonomy" id="6303"/>
    <lineage>
        <taxon>Eukaryota</taxon>
        <taxon>Metazoa</taxon>
        <taxon>Ecdysozoa</taxon>
        <taxon>Nematoda</taxon>
        <taxon>Chromadorea</taxon>
        <taxon>Rhabditida</taxon>
        <taxon>Tylenchina</taxon>
        <taxon>Tylenchomorpha</taxon>
        <taxon>Tylenchoidea</taxon>
        <taxon>Meloidogynidae</taxon>
        <taxon>Meloidogyninae</taxon>
        <taxon>Meloidogyne</taxon>
        <taxon>Meloidogyne incognita group</taxon>
    </lineage>
</organism>
<dbReference type="Proteomes" id="UP000887561">
    <property type="component" value="Unplaced"/>
</dbReference>
<keyword evidence="1" id="KW-1185">Reference proteome</keyword>